<dbReference type="GO" id="GO:0035145">
    <property type="term" value="C:exon-exon junction complex"/>
    <property type="evidence" value="ECO:0007669"/>
    <property type="project" value="TreeGrafter"/>
</dbReference>
<dbReference type="GO" id="GO:1903259">
    <property type="term" value="P:exon-exon junction complex disassembly"/>
    <property type="evidence" value="ECO:0007669"/>
    <property type="project" value="InterPro"/>
</dbReference>
<evidence type="ECO:0000256" key="1">
    <source>
        <dbReference type="SAM" id="MobiDB-lite"/>
    </source>
</evidence>
<keyword evidence="4" id="KW-1185">Reference proteome</keyword>
<dbReference type="STRING" id="425264.A0A3G2S831"/>
<dbReference type="OrthoDB" id="21625at2759"/>
<dbReference type="PANTHER" id="PTHR22959">
    <property type="entry name" value="PYM PROTEIN"/>
    <property type="match status" value="1"/>
</dbReference>
<feature type="region of interest" description="Disordered" evidence="1">
    <location>
        <begin position="31"/>
        <end position="196"/>
    </location>
</feature>
<organism evidence="3 4">
    <name type="scientific">Malassezia restricta (strain ATCC 96810 / NBRC 103918 / CBS 7877)</name>
    <name type="common">Seborrheic dermatitis infection agent</name>
    <dbReference type="NCBI Taxonomy" id="425264"/>
    <lineage>
        <taxon>Eukaryota</taxon>
        <taxon>Fungi</taxon>
        <taxon>Dikarya</taxon>
        <taxon>Basidiomycota</taxon>
        <taxon>Ustilaginomycotina</taxon>
        <taxon>Malasseziomycetes</taxon>
        <taxon>Malasseziales</taxon>
        <taxon>Malasseziaceae</taxon>
        <taxon>Malassezia</taxon>
    </lineage>
</organism>
<evidence type="ECO:0000313" key="3">
    <source>
        <dbReference type="EMBL" id="AYO43472.1"/>
    </source>
</evidence>
<dbReference type="InterPro" id="IPR036348">
    <property type="entry name" value="WIBG_N_sf"/>
</dbReference>
<dbReference type="EMBL" id="CP033151">
    <property type="protein sequence ID" value="AYO43472.1"/>
    <property type="molecule type" value="Genomic_DNA"/>
</dbReference>
<feature type="domain" description="WIBG Mago-binding" evidence="2">
    <location>
        <begin position="16"/>
        <end position="42"/>
    </location>
</feature>
<dbReference type="GO" id="GO:0003723">
    <property type="term" value="F:RNA binding"/>
    <property type="evidence" value="ECO:0007669"/>
    <property type="project" value="TreeGrafter"/>
</dbReference>
<name>A0A3G2S831_MALR7</name>
<feature type="compositionally biased region" description="Polar residues" evidence="1">
    <location>
        <begin position="186"/>
        <end position="196"/>
    </location>
</feature>
<accession>A0A3G2S831</accession>
<feature type="compositionally biased region" description="Basic and acidic residues" evidence="1">
    <location>
        <begin position="45"/>
        <end position="78"/>
    </location>
</feature>
<dbReference type="GO" id="GO:0005737">
    <property type="term" value="C:cytoplasm"/>
    <property type="evidence" value="ECO:0007669"/>
    <property type="project" value="TreeGrafter"/>
</dbReference>
<dbReference type="InterPro" id="IPR039333">
    <property type="entry name" value="PYM1"/>
</dbReference>
<dbReference type="SUPFAM" id="SSF101931">
    <property type="entry name" value="Pym (Within the bgcn gene intron protein, WIBG), N-terminal domain"/>
    <property type="match status" value="1"/>
</dbReference>
<reference evidence="3 4" key="1">
    <citation type="submission" date="2018-10" db="EMBL/GenBank/DDBJ databases">
        <title>Complete genome sequence of Malassezia restricta CBS 7877.</title>
        <authorList>
            <person name="Morand S.C."/>
            <person name="Bertignac M."/>
            <person name="Iltis A."/>
            <person name="Kolder I."/>
            <person name="Pirovano W."/>
            <person name="Jourdain R."/>
            <person name="Clavaud C."/>
        </authorList>
    </citation>
    <scope>NUCLEOTIDE SEQUENCE [LARGE SCALE GENOMIC DNA]</scope>
    <source>
        <strain evidence="3 4">CBS 7877</strain>
    </source>
</reference>
<gene>
    <name evidence="3" type="ORF">DNF11_2522</name>
</gene>
<dbReference type="SMART" id="SM01273">
    <property type="entry name" value="Mago-bind"/>
    <property type="match status" value="1"/>
</dbReference>
<dbReference type="AlphaFoldDB" id="A0A3G2S831"/>
<evidence type="ECO:0000313" key="4">
    <source>
        <dbReference type="Proteomes" id="UP000269793"/>
    </source>
</evidence>
<dbReference type="Pfam" id="PF09282">
    <property type="entry name" value="Mago-bind"/>
    <property type="match status" value="1"/>
</dbReference>
<sequence length="196" mass="21785">MMRARPSGLVQDAHTGDCVIPASVRADGSIRKERRVRPGFLPLEDVPRFRSRRLLERKEAERHEEPTRFERSKGEKSVPQDATKGSYKRPTEKAPAHTSSQSALPTEPRSRGARRVDVKSEARSKGARRDAPEDAPRDHRKAAPRKTKHDTPSQDAPKTKGSVEQTTDAPRTAEASSVDALEERFSSLSMQGISGR</sequence>
<dbReference type="VEuPathDB" id="FungiDB:DNF11_2522"/>
<evidence type="ECO:0000259" key="2">
    <source>
        <dbReference type="SMART" id="SM01273"/>
    </source>
</evidence>
<feature type="compositionally biased region" description="Basic and acidic residues" evidence="1">
    <location>
        <begin position="108"/>
        <end position="137"/>
    </location>
</feature>
<feature type="compositionally biased region" description="Basic residues" evidence="1">
    <location>
        <begin position="138"/>
        <end position="148"/>
    </location>
</feature>
<dbReference type="PANTHER" id="PTHR22959:SF0">
    <property type="entry name" value="PARTNER OF Y14 AND MAGO"/>
    <property type="match status" value="1"/>
</dbReference>
<dbReference type="InterPro" id="IPR015362">
    <property type="entry name" value="WIBG_mago-bd"/>
</dbReference>
<protein>
    <submittedName>
        <fullName evidence="3">Mago binding protein</fullName>
    </submittedName>
</protein>
<dbReference type="Proteomes" id="UP000269793">
    <property type="component" value="Chromosome IV"/>
</dbReference>
<proteinExistence type="predicted"/>